<evidence type="ECO:0000313" key="1">
    <source>
        <dbReference type="EMBL" id="KAK9919653.1"/>
    </source>
</evidence>
<dbReference type="EMBL" id="JBEDUW010000006">
    <property type="protein sequence ID" value="KAK9919653.1"/>
    <property type="molecule type" value="Genomic_DNA"/>
</dbReference>
<dbReference type="Proteomes" id="UP001457282">
    <property type="component" value="Unassembled WGS sequence"/>
</dbReference>
<accession>A0AAW1W6L0</accession>
<gene>
    <name evidence="1" type="ORF">M0R45_028239</name>
</gene>
<protein>
    <submittedName>
        <fullName evidence="1">Uncharacterized protein</fullName>
    </submittedName>
</protein>
<comment type="caution">
    <text evidence="1">The sequence shown here is derived from an EMBL/GenBank/DDBJ whole genome shotgun (WGS) entry which is preliminary data.</text>
</comment>
<organism evidence="1 2">
    <name type="scientific">Rubus argutus</name>
    <name type="common">Southern blackberry</name>
    <dbReference type="NCBI Taxonomy" id="59490"/>
    <lineage>
        <taxon>Eukaryota</taxon>
        <taxon>Viridiplantae</taxon>
        <taxon>Streptophyta</taxon>
        <taxon>Embryophyta</taxon>
        <taxon>Tracheophyta</taxon>
        <taxon>Spermatophyta</taxon>
        <taxon>Magnoliopsida</taxon>
        <taxon>eudicotyledons</taxon>
        <taxon>Gunneridae</taxon>
        <taxon>Pentapetalae</taxon>
        <taxon>rosids</taxon>
        <taxon>fabids</taxon>
        <taxon>Rosales</taxon>
        <taxon>Rosaceae</taxon>
        <taxon>Rosoideae</taxon>
        <taxon>Rosoideae incertae sedis</taxon>
        <taxon>Rubus</taxon>
    </lineage>
</organism>
<sequence length="123" mass="12773">MDLTAVAMDLPAVALDLPVVAGVLDLAAALAPSVTVSAALCHLVSIYCFAVASLRAAVDLCLEGHPMATTAVHLDLPMATTAGHLDLPMVTTAGHLDLPIPFDRHFSESSVAFLDVWITSLVI</sequence>
<proteinExistence type="predicted"/>
<name>A0AAW1W6L0_RUBAR</name>
<keyword evidence="2" id="KW-1185">Reference proteome</keyword>
<evidence type="ECO:0000313" key="2">
    <source>
        <dbReference type="Proteomes" id="UP001457282"/>
    </source>
</evidence>
<reference evidence="1 2" key="1">
    <citation type="journal article" date="2023" name="G3 (Bethesda)">
        <title>A chromosome-length genome assembly and annotation of blackberry (Rubus argutus, cv. 'Hillquist').</title>
        <authorList>
            <person name="Bruna T."/>
            <person name="Aryal R."/>
            <person name="Dudchenko O."/>
            <person name="Sargent D.J."/>
            <person name="Mead D."/>
            <person name="Buti M."/>
            <person name="Cavallini A."/>
            <person name="Hytonen T."/>
            <person name="Andres J."/>
            <person name="Pham M."/>
            <person name="Weisz D."/>
            <person name="Mascagni F."/>
            <person name="Usai G."/>
            <person name="Natali L."/>
            <person name="Bassil N."/>
            <person name="Fernandez G.E."/>
            <person name="Lomsadze A."/>
            <person name="Armour M."/>
            <person name="Olukolu B."/>
            <person name="Poorten T."/>
            <person name="Britton C."/>
            <person name="Davik J."/>
            <person name="Ashrafi H."/>
            <person name="Aiden E.L."/>
            <person name="Borodovsky M."/>
            <person name="Worthington M."/>
        </authorList>
    </citation>
    <scope>NUCLEOTIDE SEQUENCE [LARGE SCALE GENOMIC DNA]</scope>
    <source>
        <strain evidence="1">PI 553951</strain>
    </source>
</reference>
<dbReference type="AlphaFoldDB" id="A0AAW1W6L0"/>